<dbReference type="InterPro" id="IPR009003">
    <property type="entry name" value="Peptidase_S1_PA"/>
</dbReference>
<evidence type="ECO:0000313" key="3">
    <source>
        <dbReference type="EMBL" id="PCG66584.1"/>
    </source>
</evidence>
<keyword evidence="1" id="KW-0732">Signal</keyword>
<sequence>MYIKILLLCVCVALCRAQYEGEICTSEKTGSVGVCKKLNECAPALKELKETKKNQICSYIGELPVVCCEDPKLLEEGDHENECAPLDPSKTQPKNGKKAHDMCIEYQRKYVYPCERGVSLLGSYSRSYNCHHKTDKLIVAGADAERYEFPHMALLGYGPLETIQYMCGGSIISEDYILTAAHCIASVM</sequence>
<dbReference type="Gene3D" id="2.40.10.10">
    <property type="entry name" value="Trypsin-like serine proteases"/>
    <property type="match status" value="1"/>
</dbReference>
<gene>
    <name evidence="3" type="ORF">B5V51_7523</name>
</gene>
<dbReference type="EMBL" id="NWSH01003312">
    <property type="protein sequence ID" value="PCG66584.1"/>
    <property type="molecule type" value="Genomic_DNA"/>
</dbReference>
<dbReference type="PROSITE" id="PS00134">
    <property type="entry name" value="TRYPSIN_HIS"/>
    <property type="match status" value="1"/>
</dbReference>
<organism evidence="3">
    <name type="scientific">Heliothis virescens</name>
    <name type="common">Tobacco budworm moth</name>
    <dbReference type="NCBI Taxonomy" id="7102"/>
    <lineage>
        <taxon>Eukaryota</taxon>
        <taxon>Metazoa</taxon>
        <taxon>Ecdysozoa</taxon>
        <taxon>Arthropoda</taxon>
        <taxon>Hexapoda</taxon>
        <taxon>Insecta</taxon>
        <taxon>Pterygota</taxon>
        <taxon>Neoptera</taxon>
        <taxon>Endopterygota</taxon>
        <taxon>Lepidoptera</taxon>
        <taxon>Glossata</taxon>
        <taxon>Ditrysia</taxon>
        <taxon>Noctuoidea</taxon>
        <taxon>Noctuidae</taxon>
        <taxon>Heliothinae</taxon>
        <taxon>Heliothis</taxon>
    </lineage>
</organism>
<comment type="caution">
    <text evidence="3">The sequence shown here is derived from an EMBL/GenBank/DDBJ whole genome shotgun (WGS) entry which is preliminary data.</text>
</comment>
<dbReference type="STRING" id="7102.A0A2A4J4Z7"/>
<reference evidence="3" key="1">
    <citation type="submission" date="2017-09" db="EMBL/GenBank/DDBJ databases">
        <title>Contemporary evolution of a Lepidopteran species, Heliothis virescens, in response to modern agricultural practices.</title>
        <authorList>
            <person name="Fritz M.L."/>
            <person name="Deyonke A.M."/>
            <person name="Papanicolaou A."/>
            <person name="Micinski S."/>
            <person name="Westbrook J."/>
            <person name="Gould F."/>
        </authorList>
    </citation>
    <scope>NUCLEOTIDE SEQUENCE [LARGE SCALE GENOMIC DNA]</scope>
    <source>
        <strain evidence="3">HvINT-</strain>
        <tissue evidence="3">Whole body</tissue>
    </source>
</reference>
<evidence type="ECO:0000259" key="2">
    <source>
        <dbReference type="Pfam" id="PF00089"/>
    </source>
</evidence>
<dbReference type="PANTHER" id="PTHR24260:SF147">
    <property type="entry name" value="EG:BACR7A4.3 PROTEIN-RELATED"/>
    <property type="match status" value="1"/>
</dbReference>
<evidence type="ECO:0000256" key="1">
    <source>
        <dbReference type="SAM" id="SignalP"/>
    </source>
</evidence>
<dbReference type="GO" id="GO:0006508">
    <property type="term" value="P:proteolysis"/>
    <property type="evidence" value="ECO:0007669"/>
    <property type="project" value="InterPro"/>
</dbReference>
<dbReference type="InterPro" id="IPR018114">
    <property type="entry name" value="TRYPSIN_HIS"/>
</dbReference>
<feature type="domain" description="Peptidase S1" evidence="2">
    <location>
        <begin position="138"/>
        <end position="186"/>
    </location>
</feature>
<dbReference type="PANTHER" id="PTHR24260">
    <property type="match status" value="1"/>
</dbReference>
<dbReference type="InterPro" id="IPR051333">
    <property type="entry name" value="CLIP_Serine_Protease"/>
</dbReference>
<name>A0A2A4J4Z7_HELVI</name>
<dbReference type="SUPFAM" id="SSF50494">
    <property type="entry name" value="Trypsin-like serine proteases"/>
    <property type="match status" value="1"/>
</dbReference>
<feature type="signal peptide" evidence="1">
    <location>
        <begin position="1"/>
        <end position="17"/>
    </location>
</feature>
<dbReference type="Pfam" id="PF00089">
    <property type="entry name" value="Trypsin"/>
    <property type="match status" value="1"/>
</dbReference>
<accession>A0A2A4J4Z7</accession>
<dbReference type="AlphaFoldDB" id="A0A2A4J4Z7"/>
<protein>
    <recommendedName>
        <fullName evidence="2">Peptidase S1 domain-containing protein</fullName>
    </recommendedName>
</protein>
<dbReference type="InterPro" id="IPR043504">
    <property type="entry name" value="Peptidase_S1_PA_chymotrypsin"/>
</dbReference>
<feature type="chain" id="PRO_5012630352" description="Peptidase S1 domain-containing protein" evidence="1">
    <location>
        <begin position="18"/>
        <end position="188"/>
    </location>
</feature>
<dbReference type="InterPro" id="IPR001254">
    <property type="entry name" value="Trypsin_dom"/>
</dbReference>
<dbReference type="GO" id="GO:0004252">
    <property type="term" value="F:serine-type endopeptidase activity"/>
    <property type="evidence" value="ECO:0007669"/>
    <property type="project" value="InterPro"/>
</dbReference>
<proteinExistence type="predicted"/>